<dbReference type="KEGG" id="psin:CAK95_02470"/>
<dbReference type="STRING" id="1235591.CAK95_02470"/>
<organism evidence="3 4">
    <name type="scientific">Pseudorhodoplanes sinuspersici</name>
    <dbReference type="NCBI Taxonomy" id="1235591"/>
    <lineage>
        <taxon>Bacteria</taxon>
        <taxon>Pseudomonadati</taxon>
        <taxon>Pseudomonadota</taxon>
        <taxon>Alphaproteobacteria</taxon>
        <taxon>Hyphomicrobiales</taxon>
        <taxon>Pseudorhodoplanes</taxon>
    </lineage>
</organism>
<dbReference type="EMBL" id="CP021112">
    <property type="protein sequence ID" value="ARQ02716.1"/>
    <property type="molecule type" value="Genomic_DNA"/>
</dbReference>
<evidence type="ECO:0000313" key="3">
    <source>
        <dbReference type="EMBL" id="ARQ02716.1"/>
    </source>
</evidence>
<dbReference type="OrthoDB" id="9809969at2"/>
<dbReference type="AlphaFoldDB" id="A0A1W6ZZD6"/>
<reference evidence="3 4" key="1">
    <citation type="submission" date="2017-05" db="EMBL/GenBank/DDBJ databases">
        <title>Full genome sequence of Pseudorhodoplanes sinuspersici.</title>
        <authorList>
            <person name="Dastgheib S.M.M."/>
            <person name="Shavandi M."/>
            <person name="Tirandaz H."/>
        </authorList>
    </citation>
    <scope>NUCLEOTIDE SEQUENCE [LARGE SCALE GENOMIC DNA]</scope>
    <source>
        <strain evidence="3 4">RIPI110</strain>
    </source>
</reference>
<dbReference type="Proteomes" id="UP000194137">
    <property type="component" value="Chromosome"/>
</dbReference>
<name>A0A1W6ZZD6_9HYPH</name>
<feature type="compositionally biased region" description="Basic residues" evidence="1">
    <location>
        <begin position="10"/>
        <end position="20"/>
    </location>
</feature>
<dbReference type="RefSeq" id="WP_086091151.1">
    <property type="nucleotide sequence ID" value="NZ_CP021112.1"/>
</dbReference>
<dbReference type="InterPro" id="IPR005094">
    <property type="entry name" value="Endonuclease_MobA/VirD2"/>
</dbReference>
<evidence type="ECO:0000259" key="2">
    <source>
        <dbReference type="Pfam" id="PF03432"/>
    </source>
</evidence>
<evidence type="ECO:0000313" key="4">
    <source>
        <dbReference type="Proteomes" id="UP000194137"/>
    </source>
</evidence>
<proteinExistence type="predicted"/>
<dbReference type="InterPro" id="IPR021795">
    <property type="entry name" value="DUF3363"/>
</dbReference>
<gene>
    <name evidence="3" type="ORF">CAK95_02470</name>
</gene>
<dbReference type="Pfam" id="PF11843">
    <property type="entry name" value="DUF3363"/>
    <property type="match status" value="1"/>
</dbReference>
<evidence type="ECO:0000256" key="1">
    <source>
        <dbReference type="SAM" id="MobiDB-lite"/>
    </source>
</evidence>
<sequence>MNTEDDFRIRPGKIRSRQNQRAKPFIAQALAAAQRAGGRVSRTGKITSGRGSRFGRGRVASIQANRLITHRSRGAVIKTRVVRHGTRNATLGAHLRYLRREGVTRNGERARMFGPDTDEADVKALTERCEDDRHHFRFIVSPDDALEMADLKSFTRDLMRQAEKDLGTNLDWIGVDHWNTEHPHIHVILRGRTDDGQDLVIARDYIKEGMRNRAQDLITQELGPRTELDIRRSIERQIEAERWTQLDRQLTRNANRHGIIDLAPHPDQKPDEYLAQKVGRLRKLESLGLAHQVGLGQWVMVEGAERTLRELGERGDIIKRMHRALTERGIERSASAYVLAGESLSDPIIGRLIDRGLDDELKSTAYAVIDGTDGRTHHIRFPTLDAAGDGRAGSIVELRRYEDAQGRSRVALAVRSDLDLDAQVKASGATWIDRQLVARDPAPLSSSGFGQEVKAAMESRADHLVTQGLARRQGQQVIYSRNLLETLRRQELDSVATKLAADTGMPFRKSASGEFVGGVYRERLMLASGRFAMLDDGLGFTLVPWTPSIEKHLGRHISGVARGDGGIDWSFGRQRGLGL</sequence>
<accession>A0A1W6ZZD6</accession>
<feature type="domain" description="MobA/VirD2-like nuclease" evidence="2">
    <location>
        <begin position="121"/>
        <end position="195"/>
    </location>
</feature>
<dbReference type="Pfam" id="PF03432">
    <property type="entry name" value="Relaxase"/>
    <property type="match status" value="1"/>
</dbReference>
<feature type="region of interest" description="Disordered" evidence="1">
    <location>
        <begin position="1"/>
        <end position="54"/>
    </location>
</feature>
<keyword evidence="4" id="KW-1185">Reference proteome</keyword>
<protein>
    <submittedName>
        <fullName evidence="3">Type VI secretion protein</fullName>
    </submittedName>
</protein>
<feature type="compositionally biased region" description="Low complexity" evidence="1">
    <location>
        <begin position="27"/>
        <end position="39"/>
    </location>
</feature>